<dbReference type="SUPFAM" id="SSF53335">
    <property type="entry name" value="S-adenosyl-L-methionine-dependent methyltransferases"/>
    <property type="match status" value="1"/>
</dbReference>
<dbReference type="EMBL" id="CAFBRZ010000032">
    <property type="protein sequence ID" value="CAB5151664.1"/>
    <property type="molecule type" value="Genomic_DNA"/>
</dbReference>
<name>A0A6J6QWC5_9ZZZZ</name>
<gene>
    <name evidence="2" type="ORF">UFOPK2655_00773</name>
    <name evidence="3" type="ORF">UFOPK3937_00138</name>
    <name evidence="4" type="ORF">UFOPK4444_00695</name>
</gene>
<proteinExistence type="predicted"/>
<sequence>MIFLEKMPPRIIQIFSKLINRFGFYVSRSPIVNQEDFALGVEDALIRIDGGVLHIGGHRGQEAERYQRLAARVIWIEANPLIYDLLSANIAQFEYQEAICALLGDQDGLVVDFHIANNDGASSSIFEFGKELGFHKLSMSRSEKLVMNRLDSIFSQSDLEPFAHWVLDVQGAEILVLKGSGLLLNQCKSLYIEVSTREVYKDGASWEELSQFLRSRGLIPLWNPRTKSHENLIFIRY</sequence>
<protein>
    <submittedName>
        <fullName evidence="2">Unannotated protein</fullName>
    </submittedName>
</protein>
<dbReference type="PANTHER" id="PTHR36973:SF4">
    <property type="entry name" value="NODULATION PROTEIN"/>
    <property type="match status" value="1"/>
</dbReference>
<evidence type="ECO:0000259" key="1">
    <source>
        <dbReference type="Pfam" id="PF05050"/>
    </source>
</evidence>
<dbReference type="Gene3D" id="3.40.50.150">
    <property type="entry name" value="Vaccinia Virus protein VP39"/>
    <property type="match status" value="1"/>
</dbReference>
<dbReference type="InterPro" id="IPR029063">
    <property type="entry name" value="SAM-dependent_MTases_sf"/>
</dbReference>
<dbReference type="InterPro" id="IPR053188">
    <property type="entry name" value="FkbM_Methyltransferase"/>
</dbReference>
<evidence type="ECO:0000313" key="2">
    <source>
        <dbReference type="EMBL" id="CAB4711484.1"/>
    </source>
</evidence>
<evidence type="ECO:0000313" key="4">
    <source>
        <dbReference type="EMBL" id="CAB5151664.1"/>
    </source>
</evidence>
<dbReference type="GO" id="GO:0008171">
    <property type="term" value="F:O-methyltransferase activity"/>
    <property type="evidence" value="ECO:0007669"/>
    <property type="project" value="TreeGrafter"/>
</dbReference>
<accession>A0A6J6QWC5</accession>
<dbReference type="EMBL" id="CAFBOJ010000007">
    <property type="protein sequence ID" value="CAB4971388.1"/>
    <property type="molecule type" value="Genomic_DNA"/>
</dbReference>
<dbReference type="Pfam" id="PF05050">
    <property type="entry name" value="Methyltransf_21"/>
    <property type="match status" value="1"/>
</dbReference>
<evidence type="ECO:0000313" key="3">
    <source>
        <dbReference type="EMBL" id="CAB4971388.1"/>
    </source>
</evidence>
<dbReference type="PANTHER" id="PTHR36973">
    <property type="entry name" value="SLL1456 PROTEIN-RELATED"/>
    <property type="match status" value="1"/>
</dbReference>
<organism evidence="2">
    <name type="scientific">freshwater metagenome</name>
    <dbReference type="NCBI Taxonomy" id="449393"/>
    <lineage>
        <taxon>unclassified sequences</taxon>
        <taxon>metagenomes</taxon>
        <taxon>ecological metagenomes</taxon>
    </lineage>
</organism>
<dbReference type="NCBIfam" id="TIGR01444">
    <property type="entry name" value="fkbM_fam"/>
    <property type="match status" value="1"/>
</dbReference>
<feature type="domain" description="Methyltransferase FkbM" evidence="1">
    <location>
        <begin position="55"/>
        <end position="217"/>
    </location>
</feature>
<dbReference type="EMBL" id="CAEZYE010000035">
    <property type="protein sequence ID" value="CAB4711484.1"/>
    <property type="molecule type" value="Genomic_DNA"/>
</dbReference>
<dbReference type="AlphaFoldDB" id="A0A6J6QWC5"/>
<dbReference type="InterPro" id="IPR006342">
    <property type="entry name" value="FkbM_mtfrase"/>
</dbReference>
<reference evidence="2" key="1">
    <citation type="submission" date="2020-05" db="EMBL/GenBank/DDBJ databases">
        <authorList>
            <person name="Chiriac C."/>
            <person name="Salcher M."/>
            <person name="Ghai R."/>
            <person name="Kavagutti S V."/>
        </authorList>
    </citation>
    <scope>NUCLEOTIDE SEQUENCE</scope>
</reference>